<proteinExistence type="predicted"/>
<name>A0ABR8K023_9NOSO</name>
<evidence type="ECO:0000313" key="3">
    <source>
        <dbReference type="Proteomes" id="UP000637383"/>
    </source>
</evidence>
<dbReference type="Gene3D" id="1.10.260.40">
    <property type="entry name" value="lambda repressor-like DNA-binding domains"/>
    <property type="match status" value="1"/>
</dbReference>
<reference evidence="2 3" key="1">
    <citation type="journal article" date="2020" name="ISME J.">
        <title>Comparative genomics reveals insights into cyanobacterial evolution and habitat adaptation.</title>
        <authorList>
            <person name="Chen M.Y."/>
            <person name="Teng W.K."/>
            <person name="Zhao L."/>
            <person name="Hu C.X."/>
            <person name="Zhou Y.K."/>
            <person name="Han B.P."/>
            <person name="Song L.R."/>
            <person name="Shu W.S."/>
        </authorList>
    </citation>
    <scope>NUCLEOTIDE SEQUENCE [LARGE SCALE GENOMIC DNA]</scope>
    <source>
        <strain evidence="2 3">FACHB-159</strain>
    </source>
</reference>
<keyword evidence="3" id="KW-1185">Reference proteome</keyword>
<organism evidence="2 3">
    <name type="scientific">Nostoc paludosum FACHB-159</name>
    <dbReference type="NCBI Taxonomy" id="2692908"/>
    <lineage>
        <taxon>Bacteria</taxon>
        <taxon>Bacillati</taxon>
        <taxon>Cyanobacteriota</taxon>
        <taxon>Cyanophyceae</taxon>
        <taxon>Nostocales</taxon>
        <taxon>Nostocaceae</taxon>
        <taxon>Nostoc</taxon>
    </lineage>
</organism>
<comment type="caution">
    <text evidence="2">The sequence shown here is derived from an EMBL/GenBank/DDBJ whole genome shotgun (WGS) entry which is preliminary data.</text>
</comment>
<feature type="domain" description="HTH cro/C1-type" evidence="1">
    <location>
        <begin position="19"/>
        <end position="72"/>
    </location>
</feature>
<dbReference type="EMBL" id="JACJTU010000002">
    <property type="protein sequence ID" value="MBD2732808.1"/>
    <property type="molecule type" value="Genomic_DNA"/>
</dbReference>
<dbReference type="SUPFAM" id="SSF47413">
    <property type="entry name" value="lambda repressor-like DNA-binding domains"/>
    <property type="match status" value="1"/>
</dbReference>
<protein>
    <submittedName>
        <fullName evidence="2">Helix-turn-helix domain-containing protein</fullName>
    </submittedName>
</protein>
<gene>
    <name evidence="2" type="ORF">H6H03_02615</name>
</gene>
<dbReference type="Proteomes" id="UP000637383">
    <property type="component" value="Unassembled WGS sequence"/>
</dbReference>
<sequence>MLHSKSLLVAKQSKISKLVRDLRQELNLSQSRFAAELNVAFTTIKRWQNRRAAPSSLAMERISILLNELGDRGKILETTYFGEEE</sequence>
<accession>A0ABR8K023</accession>
<evidence type="ECO:0000259" key="1">
    <source>
        <dbReference type="PROSITE" id="PS50943"/>
    </source>
</evidence>
<dbReference type="InterPro" id="IPR010982">
    <property type="entry name" value="Lambda_DNA-bd_dom_sf"/>
</dbReference>
<dbReference type="Pfam" id="PF01381">
    <property type="entry name" value="HTH_3"/>
    <property type="match status" value="1"/>
</dbReference>
<dbReference type="PROSITE" id="PS50943">
    <property type="entry name" value="HTH_CROC1"/>
    <property type="match status" value="1"/>
</dbReference>
<dbReference type="InterPro" id="IPR001387">
    <property type="entry name" value="Cro/C1-type_HTH"/>
</dbReference>
<dbReference type="CDD" id="cd00093">
    <property type="entry name" value="HTH_XRE"/>
    <property type="match status" value="1"/>
</dbReference>
<evidence type="ECO:0000313" key="2">
    <source>
        <dbReference type="EMBL" id="MBD2732808.1"/>
    </source>
</evidence>